<dbReference type="InterPro" id="IPR000182">
    <property type="entry name" value="GNAT_dom"/>
</dbReference>
<dbReference type="PANTHER" id="PTHR43610:SF1">
    <property type="entry name" value="N-ACETYLTRANSFERASE DOMAIN-CONTAINING PROTEIN"/>
    <property type="match status" value="1"/>
</dbReference>
<comment type="caution">
    <text evidence="2">The sequence shown here is derived from an EMBL/GenBank/DDBJ whole genome shotgun (WGS) entry which is preliminary data.</text>
</comment>
<dbReference type="EMBL" id="JACHCC010000007">
    <property type="protein sequence ID" value="MBB6500715.1"/>
    <property type="molecule type" value="Genomic_DNA"/>
</dbReference>
<dbReference type="RefSeq" id="WP_184625778.1">
    <property type="nucleotide sequence ID" value="NZ_JACHCC010000007.1"/>
</dbReference>
<dbReference type="PROSITE" id="PS51186">
    <property type="entry name" value="GNAT"/>
    <property type="match status" value="1"/>
</dbReference>
<dbReference type="Pfam" id="PF13302">
    <property type="entry name" value="Acetyltransf_3"/>
    <property type="match status" value="1"/>
</dbReference>
<proteinExistence type="predicted"/>
<reference evidence="2 3" key="1">
    <citation type="submission" date="2020-08" db="EMBL/GenBank/DDBJ databases">
        <title>Genomic Encyclopedia of Type Strains, Phase IV (KMG-V): Genome sequencing to study the core and pangenomes of soil and plant-associated prokaryotes.</title>
        <authorList>
            <person name="Whitman W."/>
        </authorList>
    </citation>
    <scope>NUCLEOTIDE SEQUENCE [LARGE SCALE GENOMIC DNA]</scope>
    <source>
        <strain evidence="2 3">M2T3</strain>
    </source>
</reference>
<gene>
    <name evidence="2" type="ORF">HDF25_002874</name>
</gene>
<dbReference type="SUPFAM" id="SSF55729">
    <property type="entry name" value="Acyl-CoA N-acyltransferases (Nat)"/>
    <property type="match status" value="1"/>
</dbReference>
<dbReference type="GO" id="GO:0016747">
    <property type="term" value="F:acyltransferase activity, transferring groups other than amino-acyl groups"/>
    <property type="evidence" value="ECO:0007669"/>
    <property type="project" value="InterPro"/>
</dbReference>
<protein>
    <submittedName>
        <fullName evidence="2">RimJ/RimL family protein N-acetyltransferase</fullName>
    </submittedName>
</protein>
<dbReference type="InterPro" id="IPR016181">
    <property type="entry name" value="Acyl_CoA_acyltransferase"/>
</dbReference>
<evidence type="ECO:0000259" key="1">
    <source>
        <dbReference type="PROSITE" id="PS51186"/>
    </source>
</evidence>
<dbReference type="AlphaFoldDB" id="A0A7X0J4I0"/>
<feature type="domain" description="N-acetyltransferase" evidence="1">
    <location>
        <begin position="17"/>
        <end position="184"/>
    </location>
</feature>
<accession>A0A7X0J4I0</accession>
<dbReference type="Gene3D" id="3.40.630.30">
    <property type="match status" value="1"/>
</dbReference>
<sequence>MSNLLTESTIILENDRVLIRPLTVDDHEHLLSISLNEPELWHFSLVSAAGSENLTQYIKTALEDRAKGTAYPFIVYDKLTNSYAGSTRYYDIQERFKTLQLGYTWYGEDFQGTGLNKNCKYLLLKYAFEDLGMERVEFRADNSNHRSIAAMKSIGCKMEGVLRNHMPNNHGGRRDSIVLSILKGEWEAYVKSNLEEKIFPSDPDGNVN</sequence>
<evidence type="ECO:0000313" key="2">
    <source>
        <dbReference type="EMBL" id="MBB6500715.1"/>
    </source>
</evidence>
<evidence type="ECO:0000313" key="3">
    <source>
        <dbReference type="Proteomes" id="UP000521017"/>
    </source>
</evidence>
<keyword evidence="2" id="KW-0808">Transferase</keyword>
<dbReference type="Proteomes" id="UP000521017">
    <property type="component" value="Unassembled WGS sequence"/>
</dbReference>
<dbReference type="PANTHER" id="PTHR43610">
    <property type="entry name" value="BLL6696 PROTEIN"/>
    <property type="match status" value="1"/>
</dbReference>
<name>A0A7X0J4I0_9SPHI</name>
<organism evidence="2 3">
    <name type="scientific">Pedobacter cryoconitis</name>
    <dbReference type="NCBI Taxonomy" id="188932"/>
    <lineage>
        <taxon>Bacteria</taxon>
        <taxon>Pseudomonadati</taxon>
        <taxon>Bacteroidota</taxon>
        <taxon>Sphingobacteriia</taxon>
        <taxon>Sphingobacteriales</taxon>
        <taxon>Sphingobacteriaceae</taxon>
        <taxon>Pedobacter</taxon>
    </lineage>
</organism>